<dbReference type="AlphaFoldDB" id="A0A1V1NSR5"/>
<feature type="transmembrane region" description="Helical" evidence="1">
    <location>
        <begin position="18"/>
        <end position="37"/>
    </location>
</feature>
<keyword evidence="1" id="KW-1133">Transmembrane helix</keyword>
<protein>
    <submittedName>
        <fullName evidence="2">Uncharacterized protein</fullName>
    </submittedName>
</protein>
<keyword evidence="1" id="KW-0472">Membrane</keyword>
<evidence type="ECO:0000313" key="3">
    <source>
        <dbReference type="Proteomes" id="UP000189670"/>
    </source>
</evidence>
<reference evidence="3" key="1">
    <citation type="submission" date="2012-11" db="EMBL/GenBank/DDBJ databases">
        <authorList>
            <person name="Lucero-Rivera Y.E."/>
            <person name="Tovar-Ramirez D."/>
        </authorList>
    </citation>
    <scope>NUCLEOTIDE SEQUENCE [LARGE SCALE GENOMIC DNA]</scope>
    <source>
        <strain evidence="3">Araruama</strain>
    </source>
</reference>
<evidence type="ECO:0000313" key="2">
    <source>
        <dbReference type="EMBL" id="ETR65526.1"/>
    </source>
</evidence>
<gene>
    <name evidence="2" type="ORF">OMM_06018</name>
</gene>
<keyword evidence="1" id="KW-0812">Transmembrane</keyword>
<accession>A0A1V1NSR5</accession>
<sequence length="195" mass="22265">MSLIEKLLEFTEKQSKSVVVALFGIIVAGSIGGGLWIKSLLSTIEYKDSYISERLTLAEERYHSKYLGLKKENLILTEQITILRSHLPKVNESIILIDKYLTANNISNKDFIYIEINKLKDMSIKIDESLSKSDEISKLSHEIAIAKPEPSGAKPPNSIYLLLFGSVVVIFISVFLIVYSFYRLYQRRRSNESRE</sequence>
<dbReference type="Proteomes" id="UP000189670">
    <property type="component" value="Unassembled WGS sequence"/>
</dbReference>
<proteinExistence type="predicted"/>
<name>A0A1V1NSR5_9BACT</name>
<organism evidence="2 3">
    <name type="scientific">Candidatus Magnetoglobus multicellularis str. Araruama</name>
    <dbReference type="NCBI Taxonomy" id="890399"/>
    <lineage>
        <taxon>Bacteria</taxon>
        <taxon>Pseudomonadati</taxon>
        <taxon>Thermodesulfobacteriota</taxon>
        <taxon>Desulfobacteria</taxon>
        <taxon>Desulfobacterales</taxon>
        <taxon>Desulfobacteraceae</taxon>
        <taxon>Candidatus Magnetoglobus</taxon>
    </lineage>
</organism>
<comment type="caution">
    <text evidence="2">The sequence shown here is derived from an EMBL/GenBank/DDBJ whole genome shotgun (WGS) entry which is preliminary data.</text>
</comment>
<evidence type="ECO:0000256" key="1">
    <source>
        <dbReference type="SAM" id="Phobius"/>
    </source>
</evidence>
<dbReference type="EMBL" id="ATBP01002739">
    <property type="protein sequence ID" value="ETR65526.1"/>
    <property type="molecule type" value="Genomic_DNA"/>
</dbReference>
<feature type="transmembrane region" description="Helical" evidence="1">
    <location>
        <begin position="159"/>
        <end position="182"/>
    </location>
</feature>